<dbReference type="InterPro" id="IPR042100">
    <property type="entry name" value="Bug_dom1"/>
</dbReference>
<gene>
    <name evidence="1" type="ORF">G6F64_015474</name>
</gene>
<dbReference type="PANTHER" id="PTHR42928">
    <property type="entry name" value="TRICARBOXYLATE-BINDING PROTEIN"/>
    <property type="match status" value="1"/>
</dbReference>
<dbReference type="Pfam" id="PF03401">
    <property type="entry name" value="TctC"/>
    <property type="match status" value="1"/>
</dbReference>
<proteinExistence type="predicted"/>
<reference evidence="1" key="1">
    <citation type="journal article" date="2020" name="Microb. Genom.">
        <title>Genetic diversity of clinical and environmental Mucorales isolates obtained from an investigation of mucormycosis cases among solid organ transplant recipients.</title>
        <authorList>
            <person name="Nguyen M.H."/>
            <person name="Kaul D."/>
            <person name="Muto C."/>
            <person name="Cheng S.J."/>
            <person name="Richter R.A."/>
            <person name="Bruno V.M."/>
            <person name="Liu G."/>
            <person name="Beyhan S."/>
            <person name="Sundermann A.J."/>
            <person name="Mounaud S."/>
            <person name="Pasculle A.W."/>
            <person name="Nierman W.C."/>
            <person name="Driscoll E."/>
            <person name="Cumbie R."/>
            <person name="Clancy C.J."/>
            <person name="Dupont C.L."/>
        </authorList>
    </citation>
    <scope>NUCLEOTIDE SEQUENCE</scope>
    <source>
        <strain evidence="1">GL11</strain>
    </source>
</reference>
<dbReference type="InterPro" id="IPR005064">
    <property type="entry name" value="BUG"/>
</dbReference>
<keyword evidence="2" id="KW-1185">Reference proteome</keyword>
<protein>
    <submittedName>
        <fullName evidence="1">Uncharacterized protein</fullName>
    </submittedName>
</protein>
<dbReference type="AlphaFoldDB" id="A0A9P6WRB0"/>
<dbReference type="Gene3D" id="3.40.190.150">
    <property type="entry name" value="Bordetella uptake gene, domain 1"/>
    <property type="match status" value="1"/>
</dbReference>
<dbReference type="Proteomes" id="UP000716291">
    <property type="component" value="Unassembled WGS sequence"/>
</dbReference>
<evidence type="ECO:0000313" key="1">
    <source>
        <dbReference type="EMBL" id="KAG1272702.1"/>
    </source>
</evidence>
<sequence>MPDVPTMAESGLPGFQAVSWHVIVAPAGTPDAVVSTLNAALGGALAAPAVKQRLMEEGAAASNLNTAAFGTFIQAEITAWAKAVKDSGATAN</sequence>
<accession>A0A9P6WRB0</accession>
<dbReference type="PANTHER" id="PTHR42928:SF5">
    <property type="entry name" value="BLR1237 PROTEIN"/>
    <property type="match status" value="1"/>
</dbReference>
<organism evidence="1 2">
    <name type="scientific">Rhizopus oryzae</name>
    <name type="common">Mucormycosis agent</name>
    <name type="synonym">Rhizopus arrhizus var. delemar</name>
    <dbReference type="NCBI Taxonomy" id="64495"/>
    <lineage>
        <taxon>Eukaryota</taxon>
        <taxon>Fungi</taxon>
        <taxon>Fungi incertae sedis</taxon>
        <taxon>Mucoromycota</taxon>
        <taxon>Mucoromycotina</taxon>
        <taxon>Mucoromycetes</taxon>
        <taxon>Mucorales</taxon>
        <taxon>Mucorineae</taxon>
        <taxon>Rhizopodaceae</taxon>
        <taxon>Rhizopus</taxon>
    </lineage>
</organism>
<evidence type="ECO:0000313" key="2">
    <source>
        <dbReference type="Proteomes" id="UP000716291"/>
    </source>
</evidence>
<comment type="caution">
    <text evidence="1">The sequence shown here is derived from an EMBL/GenBank/DDBJ whole genome shotgun (WGS) entry which is preliminary data.</text>
</comment>
<dbReference type="EMBL" id="JAANQT010014490">
    <property type="protein sequence ID" value="KAG1272702.1"/>
    <property type="molecule type" value="Genomic_DNA"/>
</dbReference>
<name>A0A9P6WRB0_RHIOR</name>